<comment type="catalytic activity">
    <reaction evidence="1 4 5">
        <text>[protein]-peptidylproline (omega=180) = [protein]-peptidylproline (omega=0)</text>
        <dbReference type="Rhea" id="RHEA:16237"/>
        <dbReference type="Rhea" id="RHEA-COMP:10747"/>
        <dbReference type="Rhea" id="RHEA-COMP:10748"/>
        <dbReference type="ChEBI" id="CHEBI:83833"/>
        <dbReference type="ChEBI" id="CHEBI:83834"/>
        <dbReference type="EC" id="5.2.1.8"/>
    </reaction>
</comment>
<evidence type="ECO:0000256" key="3">
    <source>
        <dbReference type="ARBA" id="ARBA00023235"/>
    </source>
</evidence>
<evidence type="ECO:0000313" key="8">
    <source>
        <dbReference type="EMBL" id="OUC76362.1"/>
    </source>
</evidence>
<evidence type="ECO:0000256" key="1">
    <source>
        <dbReference type="ARBA" id="ARBA00000971"/>
    </source>
</evidence>
<comment type="caution">
    <text evidence="8">The sequence shown here is derived from an EMBL/GenBank/DDBJ whole genome shotgun (WGS) entry which is preliminary data.</text>
</comment>
<dbReference type="Proteomes" id="UP000194632">
    <property type="component" value="Unassembled WGS sequence"/>
</dbReference>
<sequence length="202" mass="19868">MNIKNATLVLGTALVLAVAGCSSDSDSGSDTTETTATATTGGAETPAAGAESCPSAPANADATPQWTEKGTTGALQMVASTATEAPDITVENPFSVDATQVKVLVEGDGAVVPETATVSVCYVGVNGRTGETFDSAYANGSPATFPLNGVIPGFSKAIANQKVGSKVGVAMTSADGYASGNPQAGIEVGDTLVFEISILGAS</sequence>
<feature type="region of interest" description="Disordered" evidence="6">
    <location>
        <begin position="21"/>
        <end position="64"/>
    </location>
</feature>
<dbReference type="PROSITE" id="PS50059">
    <property type="entry name" value="FKBP_PPIASE"/>
    <property type="match status" value="1"/>
</dbReference>
<protein>
    <recommendedName>
        <fullName evidence="5">Peptidyl-prolyl cis-trans isomerase</fullName>
        <ecNumber evidence="5">5.2.1.8</ecNumber>
    </recommendedName>
</protein>
<proteinExistence type="inferred from homology"/>
<dbReference type="PROSITE" id="PS51257">
    <property type="entry name" value="PROKAR_LIPOPROTEIN"/>
    <property type="match status" value="1"/>
</dbReference>
<evidence type="ECO:0000256" key="4">
    <source>
        <dbReference type="PROSITE-ProRule" id="PRU00277"/>
    </source>
</evidence>
<dbReference type="AlphaFoldDB" id="A0A2C9ZI81"/>
<keyword evidence="3 4" id="KW-0413">Isomerase</keyword>
<keyword evidence="2 4" id="KW-0697">Rotamase</keyword>
<dbReference type="Pfam" id="PF00254">
    <property type="entry name" value="FKBP_C"/>
    <property type="match status" value="1"/>
</dbReference>
<name>A0A2C9ZI81_9ACTN</name>
<keyword evidence="9" id="KW-1185">Reference proteome</keyword>
<dbReference type="InterPro" id="IPR001179">
    <property type="entry name" value="PPIase_FKBP_dom"/>
</dbReference>
<dbReference type="InterPro" id="IPR046357">
    <property type="entry name" value="PPIase_dom_sf"/>
</dbReference>
<evidence type="ECO:0000256" key="2">
    <source>
        <dbReference type="ARBA" id="ARBA00023110"/>
    </source>
</evidence>
<gene>
    <name evidence="8" type="ORF">CA982_22175</name>
</gene>
<organism evidence="8 9">
    <name type="scientific">Gordonia lacunae</name>
    <dbReference type="NCBI Taxonomy" id="417102"/>
    <lineage>
        <taxon>Bacteria</taxon>
        <taxon>Bacillati</taxon>
        <taxon>Actinomycetota</taxon>
        <taxon>Actinomycetes</taxon>
        <taxon>Mycobacteriales</taxon>
        <taxon>Gordoniaceae</taxon>
        <taxon>Gordonia</taxon>
    </lineage>
</organism>
<dbReference type="Gene3D" id="3.10.50.40">
    <property type="match status" value="1"/>
</dbReference>
<accession>A0A2C9ZI81</accession>
<evidence type="ECO:0000313" key="9">
    <source>
        <dbReference type="Proteomes" id="UP000194632"/>
    </source>
</evidence>
<evidence type="ECO:0000256" key="6">
    <source>
        <dbReference type="SAM" id="MobiDB-lite"/>
    </source>
</evidence>
<dbReference type="RefSeq" id="WP_086537349.1">
    <property type="nucleotide sequence ID" value="NZ_NGFO01000034.1"/>
</dbReference>
<dbReference type="SUPFAM" id="SSF54534">
    <property type="entry name" value="FKBP-like"/>
    <property type="match status" value="1"/>
</dbReference>
<dbReference type="OrthoDB" id="25996at2"/>
<reference evidence="8 9" key="1">
    <citation type="submission" date="2017-05" db="EMBL/GenBank/DDBJ databases">
        <title>Biotechnological potential of actinobacteria isolated from South African environments.</title>
        <authorList>
            <person name="Le Roes-Hill M."/>
            <person name="Prins A."/>
            <person name="Durrell K.A."/>
        </authorList>
    </citation>
    <scope>NUCLEOTIDE SEQUENCE [LARGE SCALE GENOMIC DNA]</scope>
    <source>
        <strain evidence="8">BS2</strain>
    </source>
</reference>
<dbReference type="EC" id="5.2.1.8" evidence="5"/>
<dbReference type="STRING" id="417102.CA982_22175"/>
<evidence type="ECO:0000256" key="5">
    <source>
        <dbReference type="RuleBase" id="RU003915"/>
    </source>
</evidence>
<dbReference type="EMBL" id="NGFO01000034">
    <property type="protein sequence ID" value="OUC76362.1"/>
    <property type="molecule type" value="Genomic_DNA"/>
</dbReference>
<evidence type="ECO:0000259" key="7">
    <source>
        <dbReference type="PROSITE" id="PS50059"/>
    </source>
</evidence>
<feature type="domain" description="PPIase FKBP-type" evidence="7">
    <location>
        <begin position="115"/>
        <end position="202"/>
    </location>
</feature>
<comment type="similarity">
    <text evidence="5">Belongs to the FKBP-type PPIase family.</text>
</comment>
<feature type="compositionally biased region" description="Low complexity" evidence="6">
    <location>
        <begin position="21"/>
        <end position="52"/>
    </location>
</feature>
<dbReference type="GO" id="GO:0003755">
    <property type="term" value="F:peptidyl-prolyl cis-trans isomerase activity"/>
    <property type="evidence" value="ECO:0007669"/>
    <property type="project" value="UniProtKB-UniRule"/>
</dbReference>